<evidence type="ECO:0000313" key="2">
    <source>
        <dbReference type="Proteomes" id="UP001227230"/>
    </source>
</evidence>
<dbReference type="PANTHER" id="PTHR19446">
    <property type="entry name" value="REVERSE TRANSCRIPTASES"/>
    <property type="match status" value="1"/>
</dbReference>
<organism evidence="1 2">
    <name type="scientific">Vitis vinifera</name>
    <name type="common">Grape</name>
    <dbReference type="NCBI Taxonomy" id="29760"/>
    <lineage>
        <taxon>Eukaryota</taxon>
        <taxon>Viridiplantae</taxon>
        <taxon>Streptophyta</taxon>
        <taxon>Embryophyta</taxon>
        <taxon>Tracheophyta</taxon>
        <taxon>Spermatophyta</taxon>
        <taxon>Magnoliopsida</taxon>
        <taxon>eudicotyledons</taxon>
        <taxon>Gunneridae</taxon>
        <taxon>Pentapetalae</taxon>
        <taxon>rosids</taxon>
        <taxon>Vitales</taxon>
        <taxon>Vitaceae</taxon>
        <taxon>Viteae</taxon>
        <taxon>Vitis</taxon>
    </lineage>
</organism>
<evidence type="ECO:0000313" key="1">
    <source>
        <dbReference type="EMBL" id="WJZ90121.1"/>
    </source>
</evidence>
<sequence>MWLKVEGFKDLIHSWWQGIEGRGSASYRLATKMKEIKQKLKVWNREVFRRLEYNKVVALQLVDHWDLVESERRLSEEETTSKKEAKESYAKWASLEETHWRQHSRKLWLREGGRNTSYFHRMAAAHHRINHMGRIKINGVWLSEEKEVREGVANAYKYLLIENSDWKADIERLQLEHISQQEAENLEHPFFEDEIHSALMEMNGDKVSGPDGFTMAFWQSCWVFVKEEVLDLFKEFHEQSVFIKSLNNTFLVLANRLKKVIGKVVSLDQNAFVMGRRILDASLIANEVIDAWQKREEKGLICKLDIEKAYDSLNWQFFMKVMKKMGFGSKWLGWM</sequence>
<protein>
    <recommendedName>
        <fullName evidence="3">Reverse transcriptase domain-containing protein</fullName>
    </recommendedName>
</protein>
<accession>A0ABY9C518</accession>
<reference evidence="1 2" key="1">
    <citation type="journal article" date="2023" name="Hortic Res">
        <title>The complete reference genome for grapevine (Vitis vinifera L.) genetics and breeding.</title>
        <authorList>
            <person name="Shi X."/>
            <person name="Cao S."/>
            <person name="Wang X."/>
            <person name="Huang S."/>
            <person name="Wang Y."/>
            <person name="Liu Z."/>
            <person name="Liu W."/>
            <person name="Leng X."/>
            <person name="Peng Y."/>
            <person name="Wang N."/>
            <person name="Wang Y."/>
            <person name="Ma Z."/>
            <person name="Xu X."/>
            <person name="Zhang F."/>
            <person name="Xue H."/>
            <person name="Zhong H."/>
            <person name="Wang Y."/>
            <person name="Zhang K."/>
            <person name="Velt A."/>
            <person name="Avia K."/>
            <person name="Holtgrawe D."/>
            <person name="Grimplet J."/>
            <person name="Matus J.T."/>
            <person name="Ware D."/>
            <person name="Wu X."/>
            <person name="Wang H."/>
            <person name="Liu C."/>
            <person name="Fang Y."/>
            <person name="Rustenholz C."/>
            <person name="Cheng Z."/>
            <person name="Xiao H."/>
            <person name="Zhou Y."/>
        </authorList>
    </citation>
    <scope>NUCLEOTIDE SEQUENCE [LARGE SCALE GENOMIC DNA]</scope>
    <source>
        <strain evidence="2">cv. Pinot noir / PN40024</strain>
        <tissue evidence="1">Leaf</tissue>
    </source>
</reference>
<keyword evidence="2" id="KW-1185">Reference proteome</keyword>
<dbReference type="EMBL" id="CP126654">
    <property type="protein sequence ID" value="WJZ90121.1"/>
    <property type="molecule type" value="Genomic_DNA"/>
</dbReference>
<proteinExistence type="predicted"/>
<dbReference type="Proteomes" id="UP001227230">
    <property type="component" value="Chromosome 7"/>
</dbReference>
<name>A0ABY9C518_VITVI</name>
<gene>
    <name evidence="1" type="ORF">VitviT2T_009290</name>
</gene>
<evidence type="ECO:0008006" key="3">
    <source>
        <dbReference type="Google" id="ProtNLM"/>
    </source>
</evidence>